<reference evidence="2" key="1">
    <citation type="submission" date="2022-11" db="UniProtKB">
        <authorList>
            <consortium name="WormBaseParasite"/>
        </authorList>
    </citation>
    <scope>IDENTIFICATION</scope>
</reference>
<name>A0A915KVE6_ROMCU</name>
<sequence length="13" mass="1633">MGRRRRCTFHLSI</sequence>
<keyword evidence="1" id="KW-1185">Reference proteome</keyword>
<evidence type="ECO:0000313" key="1">
    <source>
        <dbReference type="Proteomes" id="UP000887565"/>
    </source>
</evidence>
<accession>A0A915KVE6</accession>
<proteinExistence type="predicted"/>
<organism evidence="1 2">
    <name type="scientific">Romanomermis culicivorax</name>
    <name type="common">Nematode worm</name>
    <dbReference type="NCBI Taxonomy" id="13658"/>
    <lineage>
        <taxon>Eukaryota</taxon>
        <taxon>Metazoa</taxon>
        <taxon>Ecdysozoa</taxon>
        <taxon>Nematoda</taxon>
        <taxon>Enoplea</taxon>
        <taxon>Dorylaimia</taxon>
        <taxon>Mermithida</taxon>
        <taxon>Mermithoidea</taxon>
        <taxon>Mermithidae</taxon>
        <taxon>Romanomermis</taxon>
    </lineage>
</organism>
<dbReference type="WBParaSite" id="nRc.2.0.1.t42906-RA">
    <property type="protein sequence ID" value="nRc.2.0.1.t42906-RA"/>
    <property type="gene ID" value="nRc.2.0.1.g42906"/>
</dbReference>
<evidence type="ECO:0000313" key="2">
    <source>
        <dbReference type="WBParaSite" id="nRc.2.0.1.t42906-RA"/>
    </source>
</evidence>
<protein>
    <submittedName>
        <fullName evidence="2">Uncharacterized protein</fullName>
    </submittedName>
</protein>
<dbReference type="Proteomes" id="UP000887565">
    <property type="component" value="Unplaced"/>
</dbReference>